<reference evidence="23 24" key="1">
    <citation type="submission" date="2019-02" db="EMBL/GenBank/DDBJ databases">
        <title>Bacterial novel species Mucilaginibacter sp. 17JY9-4 isolated from soil.</title>
        <authorList>
            <person name="Jung H.-Y."/>
        </authorList>
    </citation>
    <scope>NUCLEOTIDE SEQUENCE [LARGE SCALE GENOMIC DNA]</scope>
    <source>
        <strain evidence="23 24">17JY9-4</strain>
    </source>
</reference>
<dbReference type="Pfam" id="PF02518">
    <property type="entry name" value="HATPase_c"/>
    <property type="match status" value="1"/>
</dbReference>
<keyword evidence="21" id="KW-0732">Signal</keyword>
<comment type="cofactor">
    <cofactor evidence="2">
        <name>[4Fe-4S] cluster</name>
        <dbReference type="ChEBI" id="CHEBI:49883"/>
    </cofactor>
</comment>
<dbReference type="InterPro" id="IPR003594">
    <property type="entry name" value="HATPase_dom"/>
</dbReference>
<dbReference type="InterPro" id="IPR050482">
    <property type="entry name" value="Sensor_HK_TwoCompSys"/>
</dbReference>
<proteinExistence type="predicted"/>
<protein>
    <recommendedName>
        <fullName evidence="5">Oxygen sensor histidine kinase NreB</fullName>
        <ecNumber evidence="4">2.7.13.3</ecNumber>
    </recommendedName>
    <alternativeName>
        <fullName evidence="18">Nitrogen regulation protein B</fullName>
    </alternativeName>
</protein>
<dbReference type="InterPro" id="IPR019734">
    <property type="entry name" value="TPR_rpt"/>
</dbReference>
<dbReference type="Proteomes" id="UP000293331">
    <property type="component" value="Unassembled WGS sequence"/>
</dbReference>
<dbReference type="SUPFAM" id="SSF55874">
    <property type="entry name" value="ATPase domain of HSP90 chaperone/DNA topoisomerase II/histidine kinase"/>
    <property type="match status" value="1"/>
</dbReference>
<keyword evidence="13" id="KW-0067">ATP-binding</keyword>
<dbReference type="InterPro" id="IPR036890">
    <property type="entry name" value="HATPase_C_sf"/>
</dbReference>
<comment type="subcellular location">
    <subcellularLocation>
        <location evidence="3">Cytoplasm</location>
    </subcellularLocation>
</comment>
<dbReference type="Gene3D" id="3.30.565.10">
    <property type="entry name" value="Histidine kinase-like ATPase, C-terminal domain"/>
    <property type="match status" value="1"/>
</dbReference>
<keyword evidence="6" id="KW-0004">4Fe-4S</keyword>
<keyword evidence="10" id="KW-0479">Metal-binding</keyword>
<evidence type="ECO:0000256" key="2">
    <source>
        <dbReference type="ARBA" id="ARBA00001966"/>
    </source>
</evidence>
<name>A0A4Q5LSW7_9SPHI</name>
<dbReference type="Pfam" id="PF13424">
    <property type="entry name" value="TPR_12"/>
    <property type="match status" value="1"/>
</dbReference>
<dbReference type="PROSITE" id="PS50109">
    <property type="entry name" value="HIS_KIN"/>
    <property type="match status" value="1"/>
</dbReference>
<dbReference type="GO" id="GO:0046872">
    <property type="term" value="F:metal ion binding"/>
    <property type="evidence" value="ECO:0007669"/>
    <property type="project" value="UniProtKB-KW"/>
</dbReference>
<dbReference type="InterPro" id="IPR011712">
    <property type="entry name" value="Sig_transdc_His_kin_sub3_dim/P"/>
</dbReference>
<comment type="function">
    <text evidence="17">Member of the two-component regulatory system NreB/NreC involved in the control of dissimilatory nitrate/nitrite reduction in response to oxygen. NreB functions as a direct oxygen sensor histidine kinase which is autophosphorylated, in the absence of oxygen, probably at the conserved histidine residue, and transfers its phosphate group probably to a conserved aspartate residue of NreC. NreB/NreC activates the expression of the nitrate (narGHJI) and nitrite (nir) reductase operons, as well as the putative nitrate transporter gene narT.</text>
</comment>
<dbReference type="PRINTS" id="PR00344">
    <property type="entry name" value="BCTRLSENSOR"/>
</dbReference>
<keyword evidence="9" id="KW-0808">Transferase</keyword>
<keyword evidence="8" id="KW-0597">Phosphoprotein</keyword>
<comment type="catalytic activity">
    <reaction evidence="1">
        <text>ATP + protein L-histidine = ADP + protein N-phospho-L-histidine.</text>
        <dbReference type="EC" id="2.7.13.3"/>
    </reaction>
</comment>
<dbReference type="PANTHER" id="PTHR24421:SF10">
    <property type="entry name" value="NITRATE_NITRITE SENSOR PROTEIN NARQ"/>
    <property type="match status" value="1"/>
</dbReference>
<keyword evidence="15" id="KW-0902">Two-component regulatory system</keyword>
<evidence type="ECO:0000256" key="1">
    <source>
        <dbReference type="ARBA" id="ARBA00000085"/>
    </source>
</evidence>
<dbReference type="GO" id="GO:0005524">
    <property type="term" value="F:ATP binding"/>
    <property type="evidence" value="ECO:0007669"/>
    <property type="project" value="UniProtKB-KW"/>
</dbReference>
<evidence type="ECO:0000256" key="3">
    <source>
        <dbReference type="ARBA" id="ARBA00004496"/>
    </source>
</evidence>
<evidence type="ECO:0000256" key="21">
    <source>
        <dbReference type="SAM" id="SignalP"/>
    </source>
</evidence>
<keyword evidence="20" id="KW-1133">Transmembrane helix</keyword>
<accession>A0A4Q5LSW7</accession>
<evidence type="ECO:0000256" key="20">
    <source>
        <dbReference type="SAM" id="Phobius"/>
    </source>
</evidence>
<comment type="caution">
    <text evidence="23">The sequence shown here is derived from an EMBL/GenBank/DDBJ whole genome shotgun (WGS) entry which is preliminary data.</text>
</comment>
<dbReference type="SMART" id="SM00028">
    <property type="entry name" value="TPR"/>
    <property type="match status" value="5"/>
</dbReference>
<dbReference type="GO" id="GO:0051539">
    <property type="term" value="F:4 iron, 4 sulfur cluster binding"/>
    <property type="evidence" value="ECO:0007669"/>
    <property type="project" value="UniProtKB-KW"/>
</dbReference>
<dbReference type="PANTHER" id="PTHR24421">
    <property type="entry name" value="NITRATE/NITRITE SENSOR PROTEIN NARX-RELATED"/>
    <property type="match status" value="1"/>
</dbReference>
<evidence type="ECO:0000256" key="4">
    <source>
        <dbReference type="ARBA" id="ARBA00012438"/>
    </source>
</evidence>
<dbReference type="GO" id="GO:0000155">
    <property type="term" value="F:phosphorelay sensor kinase activity"/>
    <property type="evidence" value="ECO:0007669"/>
    <property type="project" value="InterPro"/>
</dbReference>
<keyword evidence="24" id="KW-1185">Reference proteome</keyword>
<keyword evidence="11" id="KW-0547">Nucleotide-binding</keyword>
<keyword evidence="20" id="KW-0812">Transmembrane</keyword>
<evidence type="ECO:0000256" key="7">
    <source>
        <dbReference type="ARBA" id="ARBA00022490"/>
    </source>
</evidence>
<dbReference type="GO" id="GO:0046983">
    <property type="term" value="F:protein dimerization activity"/>
    <property type="evidence" value="ECO:0007669"/>
    <property type="project" value="InterPro"/>
</dbReference>
<keyword evidence="7" id="KW-0963">Cytoplasm</keyword>
<dbReference type="InterPro" id="IPR005467">
    <property type="entry name" value="His_kinase_dom"/>
</dbReference>
<dbReference type="PROSITE" id="PS50005">
    <property type="entry name" value="TPR"/>
    <property type="match status" value="1"/>
</dbReference>
<evidence type="ECO:0000313" key="23">
    <source>
        <dbReference type="EMBL" id="RYU92499.1"/>
    </source>
</evidence>
<dbReference type="SMART" id="SM00387">
    <property type="entry name" value="HATPase_c"/>
    <property type="match status" value="1"/>
</dbReference>
<sequence length="591" mass="67072">MKRIPLIVMFVVFCGLATSAQTIRQLIDSARVNKTNDFAKVIKFSTLAYDKAKAEKQTKLQGEAAFMIGMGNYLSGNHDKTLRWYIEAEKLYQTAGHIDGLAELYSDMGVMYLRLKKMKEADEVSQKAIAYAIQSKNKQRLSAAVNNRGLMFLDGGQMDSAITYFSKSYEIYKVINDRVGMSYALDYMSSALAEKGQYTRALSAMNESKQLRAGVGDKAGEAIAINNIGELYLKINKPSDAVPYFLEASKKAHALKYAALETYTYSQLATSYKMQAKYKEAFDAQTTYLDLTQKELDAKRNKDIEELQTKYATDKKEQENKLLLAQSKEQKAELTRNQIGIYALLATIIFIAIIFYLVYNRYRIKQQARFREAMLEEEHLRTQAIMDAEENERQRLARELHDGIGQMLCSARMQLEYSQLDTTPTDDEGAALQMLDDSIKEVRDLSHSMMPPYILNKNLREAIEEFIHRLNNKDLVKIYTEWVNTDDIAIDKTTTLMLYRSVQEIISNVFKHARAKNIHIELVNHDTELTLMIIDDGVGFDKETLFKTNKGLGLKNIESRVAYIGGSLAIDATPGKGVTYVIELPLLSMAS</sequence>
<dbReference type="Pfam" id="PF07730">
    <property type="entry name" value="HisKA_3"/>
    <property type="match status" value="1"/>
</dbReference>
<keyword evidence="20" id="KW-0472">Membrane</keyword>
<gene>
    <name evidence="23" type="ORF">EWM62_03440</name>
</gene>
<evidence type="ECO:0000259" key="22">
    <source>
        <dbReference type="PROSITE" id="PS50109"/>
    </source>
</evidence>
<organism evidence="23 24">
    <name type="scientific">Mucilaginibacter terrigena</name>
    <dbReference type="NCBI Taxonomy" id="2492395"/>
    <lineage>
        <taxon>Bacteria</taxon>
        <taxon>Pseudomonadati</taxon>
        <taxon>Bacteroidota</taxon>
        <taxon>Sphingobacteriia</taxon>
        <taxon>Sphingobacteriales</taxon>
        <taxon>Sphingobacteriaceae</taxon>
        <taxon>Mucilaginibacter</taxon>
    </lineage>
</organism>
<keyword evidence="14" id="KW-0408">Iron</keyword>
<dbReference type="GO" id="GO:0005737">
    <property type="term" value="C:cytoplasm"/>
    <property type="evidence" value="ECO:0007669"/>
    <property type="project" value="UniProtKB-SubCell"/>
</dbReference>
<dbReference type="SUPFAM" id="SSF48452">
    <property type="entry name" value="TPR-like"/>
    <property type="match status" value="1"/>
</dbReference>
<keyword evidence="19" id="KW-0802">TPR repeat</keyword>
<dbReference type="AlphaFoldDB" id="A0A4Q5LSW7"/>
<dbReference type="GO" id="GO:0016020">
    <property type="term" value="C:membrane"/>
    <property type="evidence" value="ECO:0007669"/>
    <property type="project" value="InterPro"/>
</dbReference>
<evidence type="ECO:0000256" key="17">
    <source>
        <dbReference type="ARBA" id="ARBA00024827"/>
    </source>
</evidence>
<dbReference type="InterPro" id="IPR011990">
    <property type="entry name" value="TPR-like_helical_dom_sf"/>
</dbReference>
<dbReference type="OrthoDB" id="9778366at2"/>
<dbReference type="EMBL" id="SEWG01000001">
    <property type="protein sequence ID" value="RYU92499.1"/>
    <property type="molecule type" value="Genomic_DNA"/>
</dbReference>
<evidence type="ECO:0000256" key="15">
    <source>
        <dbReference type="ARBA" id="ARBA00023012"/>
    </source>
</evidence>
<dbReference type="InterPro" id="IPR004358">
    <property type="entry name" value="Sig_transdc_His_kin-like_C"/>
</dbReference>
<evidence type="ECO:0000313" key="24">
    <source>
        <dbReference type="Proteomes" id="UP000293331"/>
    </source>
</evidence>
<evidence type="ECO:0000256" key="6">
    <source>
        <dbReference type="ARBA" id="ARBA00022485"/>
    </source>
</evidence>
<evidence type="ECO:0000256" key="13">
    <source>
        <dbReference type="ARBA" id="ARBA00022840"/>
    </source>
</evidence>
<evidence type="ECO:0000256" key="11">
    <source>
        <dbReference type="ARBA" id="ARBA00022741"/>
    </source>
</evidence>
<evidence type="ECO:0000256" key="18">
    <source>
        <dbReference type="ARBA" id="ARBA00030800"/>
    </source>
</evidence>
<evidence type="ECO:0000256" key="9">
    <source>
        <dbReference type="ARBA" id="ARBA00022679"/>
    </source>
</evidence>
<evidence type="ECO:0000256" key="14">
    <source>
        <dbReference type="ARBA" id="ARBA00023004"/>
    </source>
</evidence>
<feature type="transmembrane region" description="Helical" evidence="20">
    <location>
        <begin position="339"/>
        <end position="359"/>
    </location>
</feature>
<feature type="domain" description="Histidine kinase" evidence="22">
    <location>
        <begin position="395"/>
        <end position="588"/>
    </location>
</feature>
<feature type="repeat" description="TPR" evidence="19">
    <location>
        <begin position="102"/>
        <end position="135"/>
    </location>
</feature>
<dbReference type="CDD" id="cd16917">
    <property type="entry name" value="HATPase_UhpB-NarQ-NarX-like"/>
    <property type="match status" value="1"/>
</dbReference>
<evidence type="ECO:0000256" key="10">
    <source>
        <dbReference type="ARBA" id="ARBA00022723"/>
    </source>
</evidence>
<dbReference type="EC" id="2.7.13.3" evidence="4"/>
<feature type="signal peptide" evidence="21">
    <location>
        <begin position="1"/>
        <end position="20"/>
    </location>
</feature>
<dbReference type="RefSeq" id="WP_129875226.1">
    <property type="nucleotide sequence ID" value="NZ_SEWG01000001.1"/>
</dbReference>
<evidence type="ECO:0000256" key="19">
    <source>
        <dbReference type="PROSITE-ProRule" id="PRU00339"/>
    </source>
</evidence>
<dbReference type="Gene3D" id="1.25.40.10">
    <property type="entry name" value="Tetratricopeptide repeat domain"/>
    <property type="match status" value="1"/>
</dbReference>
<keyword evidence="12" id="KW-0418">Kinase</keyword>
<evidence type="ECO:0000256" key="8">
    <source>
        <dbReference type="ARBA" id="ARBA00022553"/>
    </source>
</evidence>
<evidence type="ECO:0000256" key="5">
    <source>
        <dbReference type="ARBA" id="ARBA00017322"/>
    </source>
</evidence>
<evidence type="ECO:0000256" key="12">
    <source>
        <dbReference type="ARBA" id="ARBA00022777"/>
    </source>
</evidence>
<feature type="chain" id="PRO_5020350417" description="Oxygen sensor histidine kinase NreB" evidence="21">
    <location>
        <begin position="21"/>
        <end position="591"/>
    </location>
</feature>
<keyword evidence="16" id="KW-0411">Iron-sulfur</keyword>
<evidence type="ECO:0000256" key="16">
    <source>
        <dbReference type="ARBA" id="ARBA00023014"/>
    </source>
</evidence>
<dbReference type="Gene3D" id="1.20.5.1930">
    <property type="match status" value="1"/>
</dbReference>